<dbReference type="InterPro" id="IPR039327">
    <property type="entry name" value="CON7-like"/>
</dbReference>
<sequence length="527" mass="57735">MAYSPHLHPPPARQRIMEAIGAASAILAIATAGIQCSVKLVSFAGQVKTAPERITHIAEDVSQNASILQQLGDLMSEDLDIESIDGSGDGLQSIMTLNQGDSYGKANQDRHSVFNEAGLETTTKVATRCHEIFVSLNELLEEAGRTGSRPRKLSSMQKLKWPFLKPEIDTMREELKEAKGTLMLMLQLASLNLSRKMMDRYSPKLGLLPHSEEERQLLINSIVAQKGCEDRRVSDRQPLHRCISCATMSIDGDQAAPEANLATANLSPRGASICGSPVSPPSPTHEHRRITRFNMYYYGPLLISQAPNSTPPLSLYIIRPHPSITHRKVHVNCTHDKIALSQDGISSRLNDWKSSSGTTVLDQILSLTDQELDTVNYLTEARWDGIDRKVSWIHFGEYRPVIDGFDEVKARTLAVIITQHPPKFEPGSKNAESGFRWGTGRPSLPRSSSSDFSPVEPPYDAGSSDPLLGMGIPNGQSGTTFQPGRTGGIVVQGAIDGPVDEVEEVEDVDGEEAERIVQDLLAKYTNV</sequence>
<dbReference type="EMBL" id="ML742044">
    <property type="protein sequence ID" value="KAE8153080.1"/>
    <property type="molecule type" value="Genomic_DNA"/>
</dbReference>
<feature type="region of interest" description="Disordered" evidence="1">
    <location>
        <begin position="421"/>
        <end position="486"/>
    </location>
</feature>
<evidence type="ECO:0000313" key="2">
    <source>
        <dbReference type="EMBL" id="KAE8153080.1"/>
    </source>
</evidence>
<dbReference type="PANTHER" id="PTHR36167:SF3">
    <property type="entry name" value="C2H2 FINGER DOMAIN TRANSCRIPTION FACTOR (EUROFUNG)-RELATED"/>
    <property type="match status" value="1"/>
</dbReference>
<gene>
    <name evidence="2" type="ORF">BDV25DRAFT_45298</name>
</gene>
<reference evidence="2 3" key="1">
    <citation type="submission" date="2019-04" db="EMBL/GenBank/DDBJ databases">
        <title>Friends and foes A comparative genomics study of 23 Aspergillus species from section Flavi.</title>
        <authorList>
            <consortium name="DOE Joint Genome Institute"/>
            <person name="Kjaerbolling I."/>
            <person name="Vesth T."/>
            <person name="Frisvad J.C."/>
            <person name="Nybo J.L."/>
            <person name="Theobald S."/>
            <person name="Kildgaard S."/>
            <person name="Isbrandt T."/>
            <person name="Kuo A."/>
            <person name="Sato A."/>
            <person name="Lyhne E.K."/>
            <person name="Kogle M.E."/>
            <person name="Wiebenga A."/>
            <person name="Kun R.S."/>
            <person name="Lubbers R.J."/>
            <person name="Makela M.R."/>
            <person name="Barry K."/>
            <person name="Chovatia M."/>
            <person name="Clum A."/>
            <person name="Daum C."/>
            <person name="Haridas S."/>
            <person name="He G."/>
            <person name="LaButti K."/>
            <person name="Lipzen A."/>
            <person name="Mondo S."/>
            <person name="Riley R."/>
            <person name="Salamov A."/>
            <person name="Simmons B.A."/>
            <person name="Magnuson J.K."/>
            <person name="Henrissat B."/>
            <person name="Mortensen U.H."/>
            <person name="Larsen T.O."/>
            <person name="Devries R.P."/>
            <person name="Grigoriev I.V."/>
            <person name="Machida M."/>
            <person name="Baker S.E."/>
            <person name="Andersen M.R."/>
        </authorList>
    </citation>
    <scope>NUCLEOTIDE SEQUENCE [LARGE SCALE GENOMIC DNA]</scope>
    <source>
        <strain evidence="2 3">IBT 18842</strain>
    </source>
</reference>
<feature type="compositionally biased region" description="Polar residues" evidence="1">
    <location>
        <begin position="474"/>
        <end position="483"/>
    </location>
</feature>
<dbReference type="AlphaFoldDB" id="A0A5N6U3I5"/>
<name>A0A5N6U3I5_ASPAV</name>
<dbReference type="Proteomes" id="UP000325780">
    <property type="component" value="Unassembled WGS sequence"/>
</dbReference>
<feature type="compositionally biased region" description="Low complexity" evidence="1">
    <location>
        <begin position="442"/>
        <end position="454"/>
    </location>
</feature>
<evidence type="ECO:0008006" key="4">
    <source>
        <dbReference type="Google" id="ProtNLM"/>
    </source>
</evidence>
<organism evidence="2 3">
    <name type="scientific">Aspergillus avenaceus</name>
    <dbReference type="NCBI Taxonomy" id="36643"/>
    <lineage>
        <taxon>Eukaryota</taxon>
        <taxon>Fungi</taxon>
        <taxon>Dikarya</taxon>
        <taxon>Ascomycota</taxon>
        <taxon>Pezizomycotina</taxon>
        <taxon>Eurotiomycetes</taxon>
        <taxon>Eurotiomycetidae</taxon>
        <taxon>Eurotiales</taxon>
        <taxon>Aspergillaceae</taxon>
        <taxon>Aspergillus</taxon>
        <taxon>Aspergillus subgen. Circumdati</taxon>
    </lineage>
</organism>
<dbReference type="OrthoDB" id="5431013at2759"/>
<keyword evidence="3" id="KW-1185">Reference proteome</keyword>
<dbReference type="PANTHER" id="PTHR36167">
    <property type="entry name" value="C2H2 FINGER DOMAIN TRANSCRIPTION FACTOR (EUROFUNG)-RELATED"/>
    <property type="match status" value="1"/>
</dbReference>
<proteinExistence type="predicted"/>
<evidence type="ECO:0000256" key="1">
    <source>
        <dbReference type="SAM" id="MobiDB-lite"/>
    </source>
</evidence>
<accession>A0A5N6U3I5</accession>
<protein>
    <recommendedName>
        <fullName evidence="4">Fungal N-terminal domain-containing protein</fullName>
    </recommendedName>
</protein>
<evidence type="ECO:0000313" key="3">
    <source>
        <dbReference type="Proteomes" id="UP000325780"/>
    </source>
</evidence>
<dbReference type="GO" id="GO:0006355">
    <property type="term" value="P:regulation of DNA-templated transcription"/>
    <property type="evidence" value="ECO:0007669"/>
    <property type="project" value="InterPro"/>
</dbReference>